<protein>
    <submittedName>
        <fullName evidence="4">Rab1 small gtp-binding protein</fullName>
    </submittedName>
</protein>
<sequence length="261" mass="28949">MDVYKILVVGEAKTGKSTLIQSYLQSDLGEPEGMKTASSRNTFLPSQNKNSTNSSTMDFVLKILNVNGQKVRVQLWDMAGGQDTTSAFAPLFIRNAVGCIIIASSNNQKSINEQDIPGLPSLPAALVVNHWGDTKIYQAISVNQNLKNQCDSLGQQLELQVHHVNAITNENIPDALEQFIQAILDDQEKNRAKNDMLDDLWDESFKHKSTNRPDIKLNTGSNVSMPSVINYGSVNKRQSVQLTNPNKSDKDLKVQRKNCMC</sequence>
<name>A0A078ACD9_STYLE</name>
<gene>
    <name evidence="4" type="primary">Contig11204.g11968</name>
    <name evidence="4" type="ORF">STYLEM_7461</name>
</gene>
<dbReference type="EMBL" id="CCKQ01007139">
    <property type="protein sequence ID" value="CDW78483.1"/>
    <property type="molecule type" value="Genomic_DNA"/>
</dbReference>
<organism evidence="4 5">
    <name type="scientific">Stylonychia lemnae</name>
    <name type="common">Ciliate</name>
    <dbReference type="NCBI Taxonomy" id="5949"/>
    <lineage>
        <taxon>Eukaryota</taxon>
        <taxon>Sar</taxon>
        <taxon>Alveolata</taxon>
        <taxon>Ciliophora</taxon>
        <taxon>Intramacronucleata</taxon>
        <taxon>Spirotrichea</taxon>
        <taxon>Stichotrichia</taxon>
        <taxon>Sporadotrichida</taxon>
        <taxon>Oxytrichidae</taxon>
        <taxon>Stylonychinae</taxon>
        <taxon>Stylonychia</taxon>
    </lineage>
</organism>
<dbReference type="PANTHER" id="PTHR24073">
    <property type="entry name" value="DRAB5-RELATED"/>
    <property type="match status" value="1"/>
</dbReference>
<keyword evidence="2" id="KW-0342">GTP-binding</keyword>
<dbReference type="SUPFAM" id="SSF52540">
    <property type="entry name" value="P-loop containing nucleoside triphosphate hydrolases"/>
    <property type="match status" value="1"/>
</dbReference>
<dbReference type="GO" id="GO:0005525">
    <property type="term" value="F:GTP binding"/>
    <property type="evidence" value="ECO:0007669"/>
    <property type="project" value="UniProtKB-KW"/>
</dbReference>
<evidence type="ECO:0000256" key="2">
    <source>
        <dbReference type="ARBA" id="ARBA00023134"/>
    </source>
</evidence>
<feature type="compositionally biased region" description="Polar residues" evidence="3">
    <location>
        <begin position="36"/>
        <end position="52"/>
    </location>
</feature>
<feature type="region of interest" description="Disordered" evidence="3">
    <location>
        <begin position="236"/>
        <end position="261"/>
    </location>
</feature>
<evidence type="ECO:0000256" key="3">
    <source>
        <dbReference type="SAM" id="MobiDB-lite"/>
    </source>
</evidence>
<evidence type="ECO:0000313" key="5">
    <source>
        <dbReference type="Proteomes" id="UP000039865"/>
    </source>
</evidence>
<dbReference type="Proteomes" id="UP000039865">
    <property type="component" value="Unassembled WGS sequence"/>
</dbReference>
<feature type="compositionally biased region" description="Polar residues" evidence="3">
    <location>
        <begin position="236"/>
        <end position="246"/>
    </location>
</feature>
<dbReference type="SMART" id="SM00175">
    <property type="entry name" value="RAB"/>
    <property type="match status" value="1"/>
</dbReference>
<dbReference type="Gene3D" id="3.40.50.300">
    <property type="entry name" value="P-loop containing nucleotide triphosphate hydrolases"/>
    <property type="match status" value="1"/>
</dbReference>
<evidence type="ECO:0000256" key="1">
    <source>
        <dbReference type="ARBA" id="ARBA00022741"/>
    </source>
</evidence>
<proteinExistence type="predicted"/>
<dbReference type="InParanoid" id="A0A078ACD9"/>
<evidence type="ECO:0000313" key="4">
    <source>
        <dbReference type="EMBL" id="CDW78483.1"/>
    </source>
</evidence>
<dbReference type="PRINTS" id="PR00449">
    <property type="entry name" value="RASTRNSFRMNG"/>
</dbReference>
<accession>A0A078ACD9</accession>
<dbReference type="InterPro" id="IPR027417">
    <property type="entry name" value="P-loop_NTPase"/>
</dbReference>
<feature type="region of interest" description="Disordered" evidence="3">
    <location>
        <begin position="30"/>
        <end position="52"/>
    </location>
</feature>
<keyword evidence="5" id="KW-1185">Reference proteome</keyword>
<dbReference type="PROSITE" id="PS51419">
    <property type="entry name" value="RAB"/>
    <property type="match status" value="1"/>
</dbReference>
<reference evidence="4 5" key="1">
    <citation type="submission" date="2014-06" db="EMBL/GenBank/DDBJ databases">
        <authorList>
            <person name="Swart Estienne"/>
        </authorList>
    </citation>
    <scope>NUCLEOTIDE SEQUENCE [LARGE SCALE GENOMIC DNA]</scope>
    <source>
        <strain evidence="4 5">130c</strain>
    </source>
</reference>
<dbReference type="Pfam" id="PF08477">
    <property type="entry name" value="Roc"/>
    <property type="match status" value="1"/>
</dbReference>
<dbReference type="AlphaFoldDB" id="A0A078ACD9"/>
<keyword evidence="1" id="KW-0547">Nucleotide-binding</keyword>